<name>A0A7Z0D6J4_9ACTN</name>
<proteinExistence type="predicted"/>
<dbReference type="PANTHER" id="PTHR43546">
    <property type="entry name" value="UPF0173 METAL-DEPENDENT HYDROLASE MJ1163-RELATED"/>
    <property type="match status" value="1"/>
</dbReference>
<sequence length="272" mass="28532">MTPTEEAVTAVRQEFAIAAIGGPTAVLDYGGLRFVTDPTLDPPGDYGAYQKLEGPAVAAPALGDIDAVLLSHDLHADNLDRAGREFALRAPVILTGPKAAARIGPPAIGLAEFAEHQLPGTRSLVRVTAVPAQHGPLDGELDEAGNVNTEVSGFVLESDGLPTVYLSGDNAGIAPVVRIAARFPRIEVAVLHCGAARVPAKNSGRALTLSAARAVDVTALLDAAQVIPVHHRGWSIYSEGFDDLDREFTDAGLRSRLIPAPVGRWAIRREIA</sequence>
<dbReference type="SUPFAM" id="SSF56281">
    <property type="entry name" value="Metallo-hydrolase/oxidoreductase"/>
    <property type="match status" value="1"/>
</dbReference>
<protein>
    <submittedName>
        <fullName evidence="3">L-ascorbate metabolism protein UlaG (Beta-lactamase superfamily)</fullName>
    </submittedName>
</protein>
<feature type="domain" description="Metallo-beta-lactamase" evidence="2">
    <location>
        <begin position="33"/>
        <end position="231"/>
    </location>
</feature>
<dbReference type="EMBL" id="JACBZS010000001">
    <property type="protein sequence ID" value="NYI69835.1"/>
    <property type="molecule type" value="Genomic_DNA"/>
</dbReference>
<dbReference type="Pfam" id="PF12706">
    <property type="entry name" value="Lactamase_B_2"/>
    <property type="match status" value="1"/>
</dbReference>
<dbReference type="Proteomes" id="UP000527616">
    <property type="component" value="Unassembled WGS sequence"/>
</dbReference>
<keyword evidence="4" id="KW-1185">Reference proteome</keyword>
<keyword evidence="1" id="KW-0378">Hydrolase</keyword>
<dbReference type="InterPro" id="IPR036866">
    <property type="entry name" value="RibonucZ/Hydroxyglut_hydro"/>
</dbReference>
<organism evidence="3 4">
    <name type="scientific">Naumannella cuiyingiana</name>
    <dbReference type="NCBI Taxonomy" id="1347891"/>
    <lineage>
        <taxon>Bacteria</taxon>
        <taxon>Bacillati</taxon>
        <taxon>Actinomycetota</taxon>
        <taxon>Actinomycetes</taxon>
        <taxon>Propionibacteriales</taxon>
        <taxon>Propionibacteriaceae</taxon>
        <taxon>Naumannella</taxon>
    </lineage>
</organism>
<dbReference type="RefSeq" id="WP_179443860.1">
    <property type="nucleotide sequence ID" value="NZ_JACBZS010000001.1"/>
</dbReference>
<evidence type="ECO:0000256" key="1">
    <source>
        <dbReference type="ARBA" id="ARBA00022801"/>
    </source>
</evidence>
<evidence type="ECO:0000313" key="3">
    <source>
        <dbReference type="EMBL" id="NYI69835.1"/>
    </source>
</evidence>
<gene>
    <name evidence="3" type="ORF">GGQ54_000395</name>
</gene>
<evidence type="ECO:0000313" key="4">
    <source>
        <dbReference type="Proteomes" id="UP000527616"/>
    </source>
</evidence>
<dbReference type="InterPro" id="IPR001279">
    <property type="entry name" value="Metallo-B-lactamas"/>
</dbReference>
<dbReference type="GO" id="GO:0016787">
    <property type="term" value="F:hydrolase activity"/>
    <property type="evidence" value="ECO:0007669"/>
    <property type="project" value="UniProtKB-KW"/>
</dbReference>
<dbReference type="AlphaFoldDB" id="A0A7Z0D6J4"/>
<dbReference type="Gene3D" id="3.60.15.10">
    <property type="entry name" value="Ribonuclease Z/Hydroxyacylglutathione hydrolase-like"/>
    <property type="match status" value="1"/>
</dbReference>
<accession>A0A7Z0D6J4</accession>
<evidence type="ECO:0000259" key="2">
    <source>
        <dbReference type="Pfam" id="PF12706"/>
    </source>
</evidence>
<dbReference type="InterPro" id="IPR050114">
    <property type="entry name" value="UPF0173_UPF0282_UlaG_hydrolase"/>
</dbReference>
<comment type="caution">
    <text evidence="3">The sequence shown here is derived from an EMBL/GenBank/DDBJ whole genome shotgun (WGS) entry which is preliminary data.</text>
</comment>
<reference evidence="3 4" key="1">
    <citation type="submission" date="2020-07" db="EMBL/GenBank/DDBJ databases">
        <title>Sequencing the genomes of 1000 actinobacteria strains.</title>
        <authorList>
            <person name="Klenk H.-P."/>
        </authorList>
    </citation>
    <scope>NUCLEOTIDE SEQUENCE [LARGE SCALE GENOMIC DNA]</scope>
    <source>
        <strain evidence="3 4">DSM 103164</strain>
    </source>
</reference>
<dbReference type="PANTHER" id="PTHR43546:SF9">
    <property type="entry name" value="L-ASCORBATE-6-PHOSPHATE LACTONASE ULAG-RELATED"/>
    <property type="match status" value="1"/>
</dbReference>